<proteinExistence type="predicted"/>
<dbReference type="SUPFAM" id="SSF56281">
    <property type="entry name" value="Metallo-hydrolase/oxidoreductase"/>
    <property type="match status" value="1"/>
</dbReference>
<dbReference type="AlphaFoldDB" id="A0A9E8JPR1"/>
<dbReference type="EMBL" id="CP046056">
    <property type="protein sequence ID" value="QQD24503.1"/>
    <property type="molecule type" value="Genomic_DNA"/>
</dbReference>
<organism evidence="1 2">
    <name type="scientific">Venatoribacter cucullus</name>
    <dbReference type="NCBI Taxonomy" id="2661630"/>
    <lineage>
        <taxon>Bacteria</taxon>
        <taxon>Pseudomonadati</taxon>
        <taxon>Pseudomonadota</taxon>
        <taxon>Gammaproteobacteria</taxon>
        <taxon>Oceanospirillales</taxon>
        <taxon>Oceanospirillaceae</taxon>
        <taxon>Venatoribacter</taxon>
    </lineage>
</organism>
<keyword evidence="2" id="KW-1185">Reference proteome</keyword>
<evidence type="ECO:0000313" key="1">
    <source>
        <dbReference type="EMBL" id="QQD24503.1"/>
    </source>
</evidence>
<accession>A0A9E8JPR1</accession>
<dbReference type="InterPro" id="IPR001279">
    <property type="entry name" value="Metallo-B-lactamas"/>
</dbReference>
<dbReference type="PANTHER" id="PTHR47619">
    <property type="entry name" value="METALLO-HYDROLASE YYCJ-RELATED"/>
    <property type="match status" value="1"/>
</dbReference>
<dbReference type="Gene3D" id="3.60.15.10">
    <property type="entry name" value="Ribonuclease Z/Hydroxyacylglutathione hydrolase-like"/>
    <property type="match status" value="1"/>
</dbReference>
<gene>
    <name evidence="1" type="ORF">GJQ55_08465</name>
</gene>
<dbReference type="RefSeq" id="WP_228344557.1">
    <property type="nucleotide sequence ID" value="NZ_CP045550.1"/>
</dbReference>
<reference evidence="1 2" key="1">
    <citation type="submission" date="2019-11" db="EMBL/GenBank/DDBJ databases">
        <title>Venatorbacter sp. nov. a predator of Campylobacter and other Gram-negative bacteria.</title>
        <authorList>
            <person name="Saeedi A."/>
            <person name="Cummings N.J."/>
            <person name="Connerton I.F."/>
            <person name="Connerton P.L."/>
        </authorList>
    </citation>
    <scope>NUCLEOTIDE SEQUENCE [LARGE SCALE GENOMIC DNA]</scope>
    <source>
        <strain evidence="1">XL5</strain>
    </source>
</reference>
<name>A0A9E8JPR1_9GAMM</name>
<sequence length="254" mass="28219">MKYISLGSGSRGNATLIMEQQRAVLIDCGFNRKTLLQRLEQAATDPRQLEAVFVTHEHGDHARGVVLVCEALNIPFYTSFGTARQMQWTEHPLWRCIHSDQLVSVGKLALLPVVVPHDAAEPLQFVVENSAGKRLGVLSDLGSLTPHIISCYSDCHALQLEANHDPQMLQNGPYPPSLRARVAGNFGHLSNQQCAELIRRVHWHGLQQVSAGHISEKNNARELVRAELSPVLDCPPQQVRLLEQDQISGWLELA</sequence>
<dbReference type="Proteomes" id="UP000596074">
    <property type="component" value="Chromosome"/>
</dbReference>
<dbReference type="PANTHER" id="PTHR47619:SF1">
    <property type="entry name" value="EXODEOXYRIBONUCLEASE WALJ"/>
    <property type="match status" value="1"/>
</dbReference>
<dbReference type="SMART" id="SM00849">
    <property type="entry name" value="Lactamase_B"/>
    <property type="match status" value="1"/>
</dbReference>
<dbReference type="InterPro" id="IPR052533">
    <property type="entry name" value="WalJ/YycJ-like"/>
</dbReference>
<evidence type="ECO:0000313" key="2">
    <source>
        <dbReference type="Proteomes" id="UP000596074"/>
    </source>
</evidence>
<dbReference type="InterPro" id="IPR036866">
    <property type="entry name" value="RibonucZ/Hydroxyglut_hydro"/>
</dbReference>
<protein>
    <submittedName>
        <fullName evidence="1">MBL fold metallo-hydrolase</fullName>
    </submittedName>
</protein>
<dbReference type="KEGG" id="vcw:GJQ55_08465"/>
<dbReference type="Pfam" id="PF12706">
    <property type="entry name" value="Lactamase_B_2"/>
    <property type="match status" value="1"/>
</dbReference>